<reference evidence="2" key="1">
    <citation type="submission" date="2022-11" db="UniProtKB">
        <authorList>
            <consortium name="WormBaseParasite"/>
        </authorList>
    </citation>
    <scope>IDENTIFICATION</scope>
</reference>
<organism evidence="1 2">
    <name type="scientific">Acrobeloides nanus</name>
    <dbReference type="NCBI Taxonomy" id="290746"/>
    <lineage>
        <taxon>Eukaryota</taxon>
        <taxon>Metazoa</taxon>
        <taxon>Ecdysozoa</taxon>
        <taxon>Nematoda</taxon>
        <taxon>Chromadorea</taxon>
        <taxon>Rhabditida</taxon>
        <taxon>Tylenchina</taxon>
        <taxon>Cephalobomorpha</taxon>
        <taxon>Cephaloboidea</taxon>
        <taxon>Cephalobidae</taxon>
        <taxon>Acrobeloides</taxon>
    </lineage>
</organism>
<name>A0A914E0B8_9BILA</name>
<dbReference type="Proteomes" id="UP000887540">
    <property type="component" value="Unplaced"/>
</dbReference>
<protein>
    <submittedName>
        <fullName evidence="2">Uncharacterized protein</fullName>
    </submittedName>
</protein>
<keyword evidence="1" id="KW-1185">Reference proteome</keyword>
<sequence>MFRPAKFIFLRTFSQSAAHRICQPCCSSINSSNLTETTSVLSGNKRNFSDKNEKPEKDHSFVDIASKTFDIGLKRFYFTLTSSDKSEKNMEYPVFIVMGEHNSSTRKTRKVFISIIATRILLQKLNEIKSFVAANKESFKDGTFKIQYSERGKPILYQTTFDDSIREYKLELSCQNNRLPTSLEYIILVISQENLENRDLRTVIFISAIGIPYLEMALQELLKEFEDLSKDSPRQRPMGKIDHSMF</sequence>
<evidence type="ECO:0000313" key="2">
    <source>
        <dbReference type="WBParaSite" id="ACRNAN_scaffold478.g28905.t1"/>
    </source>
</evidence>
<proteinExistence type="predicted"/>
<dbReference type="Gene3D" id="3.30.2450.30">
    <property type="match status" value="1"/>
</dbReference>
<dbReference type="AlphaFoldDB" id="A0A914E0B8"/>
<evidence type="ECO:0000313" key="1">
    <source>
        <dbReference type="Proteomes" id="UP000887540"/>
    </source>
</evidence>
<accession>A0A914E0B8</accession>
<dbReference type="WBParaSite" id="ACRNAN_scaffold478.g28905.t1">
    <property type="protein sequence ID" value="ACRNAN_scaffold478.g28905.t1"/>
    <property type="gene ID" value="ACRNAN_scaffold478.g28905"/>
</dbReference>